<dbReference type="RefSeq" id="WP_379231590.1">
    <property type="nucleotide sequence ID" value="NZ_JBHSTE010000001.1"/>
</dbReference>
<evidence type="ECO:0000313" key="1">
    <source>
        <dbReference type="EMBL" id="MFC6331892.1"/>
    </source>
</evidence>
<organism evidence="1 2">
    <name type="scientific">Paenibacillus septentrionalis</name>
    <dbReference type="NCBI Taxonomy" id="429342"/>
    <lineage>
        <taxon>Bacteria</taxon>
        <taxon>Bacillati</taxon>
        <taxon>Bacillota</taxon>
        <taxon>Bacilli</taxon>
        <taxon>Bacillales</taxon>
        <taxon>Paenibacillaceae</taxon>
        <taxon>Paenibacillus</taxon>
    </lineage>
</organism>
<gene>
    <name evidence="1" type="ORF">ACFP56_04590</name>
</gene>
<sequence>MAHLRMIESWVGASGSLLPPLLKKMGHTFTFVTRKLEHYQQAHGTDQHPVSYHASEVLVTETNDSSDLIEFLRPYQFDGVITVCDYYIETVQRSYCRGRGYLGDFVQTESGLYAQLARFTCFVGCLHSRRA</sequence>
<dbReference type="Proteomes" id="UP001596233">
    <property type="component" value="Unassembled WGS sequence"/>
</dbReference>
<comment type="caution">
    <text evidence="1">The sequence shown here is derived from an EMBL/GenBank/DDBJ whole genome shotgun (WGS) entry which is preliminary data.</text>
</comment>
<protein>
    <submittedName>
        <fullName evidence="1">Uncharacterized protein</fullName>
    </submittedName>
</protein>
<evidence type="ECO:0000313" key="2">
    <source>
        <dbReference type="Proteomes" id="UP001596233"/>
    </source>
</evidence>
<proteinExistence type="predicted"/>
<reference evidence="2" key="1">
    <citation type="journal article" date="2019" name="Int. J. Syst. Evol. Microbiol.">
        <title>The Global Catalogue of Microorganisms (GCM) 10K type strain sequencing project: providing services to taxonomists for standard genome sequencing and annotation.</title>
        <authorList>
            <consortium name="The Broad Institute Genomics Platform"/>
            <consortium name="The Broad Institute Genome Sequencing Center for Infectious Disease"/>
            <person name="Wu L."/>
            <person name="Ma J."/>
        </authorList>
    </citation>
    <scope>NUCLEOTIDE SEQUENCE [LARGE SCALE GENOMIC DNA]</scope>
    <source>
        <strain evidence="2">PCU 280</strain>
    </source>
</reference>
<keyword evidence="2" id="KW-1185">Reference proteome</keyword>
<accession>A0ABW1V2A8</accession>
<name>A0ABW1V2A8_9BACL</name>
<dbReference type="EMBL" id="JBHSTE010000001">
    <property type="protein sequence ID" value="MFC6331892.1"/>
    <property type="molecule type" value="Genomic_DNA"/>
</dbReference>